<name>A0A934R540_9BACT</name>
<gene>
    <name evidence="2" type="ORF">JIN84_07360</name>
</gene>
<evidence type="ECO:0000313" key="2">
    <source>
        <dbReference type="EMBL" id="MBK1815425.1"/>
    </source>
</evidence>
<keyword evidence="1" id="KW-0472">Membrane</keyword>
<dbReference type="EMBL" id="JAENIK010000008">
    <property type="protein sequence ID" value="MBK1815425.1"/>
    <property type="molecule type" value="Genomic_DNA"/>
</dbReference>
<feature type="transmembrane region" description="Helical" evidence="1">
    <location>
        <begin position="26"/>
        <end position="49"/>
    </location>
</feature>
<keyword evidence="1" id="KW-0812">Transmembrane</keyword>
<feature type="transmembrane region" description="Helical" evidence="1">
    <location>
        <begin position="133"/>
        <end position="157"/>
    </location>
</feature>
<feature type="transmembrane region" description="Helical" evidence="1">
    <location>
        <begin position="55"/>
        <end position="78"/>
    </location>
</feature>
<evidence type="ECO:0000313" key="3">
    <source>
        <dbReference type="Proteomes" id="UP000600139"/>
    </source>
</evidence>
<reference evidence="2" key="1">
    <citation type="submission" date="2021-01" db="EMBL/GenBank/DDBJ databases">
        <title>Modified the classification status of verrucomicrobia.</title>
        <authorList>
            <person name="Feng X."/>
        </authorList>
    </citation>
    <scope>NUCLEOTIDE SEQUENCE</scope>
    <source>
        <strain evidence="2">JCM 18052</strain>
    </source>
</reference>
<keyword evidence="3" id="KW-1185">Reference proteome</keyword>
<comment type="caution">
    <text evidence="2">The sequence shown here is derived from an EMBL/GenBank/DDBJ whole genome shotgun (WGS) entry which is preliminary data.</text>
</comment>
<dbReference type="AlphaFoldDB" id="A0A934R540"/>
<feature type="transmembrane region" description="Helical" evidence="1">
    <location>
        <begin position="90"/>
        <end position="113"/>
    </location>
</feature>
<evidence type="ECO:0000256" key="1">
    <source>
        <dbReference type="SAM" id="Phobius"/>
    </source>
</evidence>
<dbReference type="Proteomes" id="UP000600139">
    <property type="component" value="Unassembled WGS sequence"/>
</dbReference>
<keyword evidence="1" id="KW-1133">Transmembrane helix</keyword>
<sequence>MKTTTIRLSFDFLTHPGMRWKNAAPLLHDGMAATLIFGIGFAPITALALSLMGIFTLPFASLLLVVPALGVAMGLSCFQPRYGRLMLHGYVMGIIAVTCYDGVRIPFVMAGWMDDFIPKIGGMLVGDANPHAVLGYLWRYLGNGGGMGMAFVCAFALLKRLLTERQQARITSRVTKYIGLGFGCFVWACLIVTLKISPQGEAMMFVITPASLLLSWIGHVVFGYTLGCLGKFHL</sequence>
<protein>
    <submittedName>
        <fullName evidence="2">Uncharacterized protein</fullName>
    </submittedName>
</protein>
<accession>A0A934R540</accession>
<feature type="transmembrane region" description="Helical" evidence="1">
    <location>
        <begin position="202"/>
        <end position="226"/>
    </location>
</feature>
<proteinExistence type="predicted"/>
<feature type="transmembrane region" description="Helical" evidence="1">
    <location>
        <begin position="177"/>
        <end position="196"/>
    </location>
</feature>
<dbReference type="RefSeq" id="WP_200350386.1">
    <property type="nucleotide sequence ID" value="NZ_BAABHZ010000012.1"/>
</dbReference>
<organism evidence="2 3">
    <name type="scientific">Luteolibacter yonseiensis</name>
    <dbReference type="NCBI Taxonomy" id="1144680"/>
    <lineage>
        <taxon>Bacteria</taxon>
        <taxon>Pseudomonadati</taxon>
        <taxon>Verrucomicrobiota</taxon>
        <taxon>Verrucomicrobiia</taxon>
        <taxon>Verrucomicrobiales</taxon>
        <taxon>Verrucomicrobiaceae</taxon>
        <taxon>Luteolibacter</taxon>
    </lineage>
</organism>